<dbReference type="InterPro" id="IPR018392">
    <property type="entry name" value="LysM"/>
</dbReference>
<dbReference type="InterPro" id="IPR036779">
    <property type="entry name" value="LysM_dom_sf"/>
</dbReference>
<evidence type="ECO:0000259" key="2">
    <source>
        <dbReference type="Pfam" id="PF12673"/>
    </source>
</evidence>
<evidence type="ECO:0000313" key="4">
    <source>
        <dbReference type="Proteomes" id="UP000760668"/>
    </source>
</evidence>
<comment type="caution">
    <text evidence="3">The sequence shown here is derived from an EMBL/GenBank/DDBJ whole genome shotgun (WGS) entry which is preliminary data.</text>
</comment>
<feature type="domain" description="LysM" evidence="1">
    <location>
        <begin position="462"/>
        <end position="492"/>
    </location>
</feature>
<feature type="domain" description="SipL SPOCS" evidence="2">
    <location>
        <begin position="190"/>
        <end position="268"/>
    </location>
</feature>
<proteinExistence type="predicted"/>
<reference evidence="3" key="2">
    <citation type="submission" date="2021-09" db="EMBL/GenBank/DDBJ databases">
        <authorList>
            <person name="Gilroy R."/>
        </authorList>
    </citation>
    <scope>NUCLEOTIDE SEQUENCE</scope>
    <source>
        <strain evidence="3">CHK179-5677</strain>
    </source>
</reference>
<gene>
    <name evidence="3" type="ORF">K8V01_08915</name>
</gene>
<feature type="domain" description="SipL SPOCS" evidence="2">
    <location>
        <begin position="37"/>
        <end position="117"/>
    </location>
</feature>
<reference evidence="3" key="1">
    <citation type="journal article" date="2021" name="PeerJ">
        <title>Extensive microbial diversity within the chicken gut microbiome revealed by metagenomics and culture.</title>
        <authorList>
            <person name="Gilroy R."/>
            <person name="Ravi A."/>
            <person name="Getino M."/>
            <person name="Pursley I."/>
            <person name="Horton D.L."/>
            <person name="Alikhan N.F."/>
            <person name="Baker D."/>
            <person name="Gharbi K."/>
            <person name="Hall N."/>
            <person name="Watson M."/>
            <person name="Adriaenssens E.M."/>
            <person name="Foster-Nyarko E."/>
            <person name="Jarju S."/>
            <person name="Secka A."/>
            <person name="Antonio M."/>
            <person name="Oren A."/>
            <person name="Chaudhuri R.R."/>
            <person name="La Ragione R."/>
            <person name="Hildebrand F."/>
            <person name="Pallen M.J."/>
        </authorList>
    </citation>
    <scope>NUCLEOTIDE SEQUENCE</scope>
    <source>
        <strain evidence="3">CHK179-5677</strain>
    </source>
</reference>
<dbReference type="Pfam" id="PF01476">
    <property type="entry name" value="LysM"/>
    <property type="match status" value="1"/>
</dbReference>
<accession>A0A921STB5</accession>
<name>A0A921STB5_9FIRM</name>
<dbReference type="Gene3D" id="3.10.350.10">
    <property type="entry name" value="LysM domain"/>
    <property type="match status" value="1"/>
</dbReference>
<dbReference type="CDD" id="cd00118">
    <property type="entry name" value="LysM"/>
    <property type="match status" value="1"/>
</dbReference>
<organism evidence="3 4">
    <name type="scientific">Pseudoflavonifractor capillosus</name>
    <dbReference type="NCBI Taxonomy" id="106588"/>
    <lineage>
        <taxon>Bacteria</taxon>
        <taxon>Bacillati</taxon>
        <taxon>Bacillota</taxon>
        <taxon>Clostridia</taxon>
        <taxon>Eubacteriales</taxon>
        <taxon>Oscillospiraceae</taxon>
        <taxon>Pseudoflavonifractor</taxon>
    </lineage>
</organism>
<protein>
    <submittedName>
        <fullName evidence="3">DUF3794 domain-containing protein</fullName>
    </submittedName>
</protein>
<dbReference type="AlphaFoldDB" id="A0A921STB5"/>
<sequence length="505" mass="55562">MELTLNRNCLSCYDTVLETTVFHEETMEMIVPDACPDILRIVDTAGMVCVKDKGTQEGRTEITGTARCSVLYLPDGESGLRRIEANIPFFCTADGPGVTPGCAVVAVPRVQTADTRVINPRKVVVRVNLAIDLRVYSKAENSLCSGAEWESGMVVEQLKEVQDTYTPVCVQEKPFTFSDELTISGSRPEAEELLKYRPDLVCSESKIIGNKLIFKGEAVLHLCYRSGDGALCTVDYELPFSQIMEVSGAGEEADCDLEVLMTDLSCTLDPGDGRTLSVSMGLLAQAVVWERRSIELLTDLYGVSCELTPEFQPCTFHSLLERGTRRQTPREIIETGTMAKLVSDARVSIGQVTQTREADRLILTAEAMLTVVYTAEDNEIYAVSRQVSVPCQLELPEGSRCSCTCRCAGEIYATPTSGGIEVRFDVDFSYVAQSTRRVSAVADAQVGEAEAREDAPSIVLRVVSHERLWDIAKAYRTTMEDILQANELESGSELAGRLLLIPRRR</sequence>
<evidence type="ECO:0000259" key="1">
    <source>
        <dbReference type="Pfam" id="PF01476"/>
    </source>
</evidence>
<dbReference type="Proteomes" id="UP000760668">
    <property type="component" value="Unassembled WGS sequence"/>
</dbReference>
<evidence type="ECO:0000313" key="3">
    <source>
        <dbReference type="EMBL" id="HJG87127.1"/>
    </source>
</evidence>
<dbReference type="EMBL" id="DYUC01000088">
    <property type="protein sequence ID" value="HJG87127.1"/>
    <property type="molecule type" value="Genomic_DNA"/>
</dbReference>
<dbReference type="Pfam" id="PF12673">
    <property type="entry name" value="SipL"/>
    <property type="match status" value="2"/>
</dbReference>
<dbReference type="RefSeq" id="WP_304248148.1">
    <property type="nucleotide sequence ID" value="NZ_DYUC01000088.1"/>
</dbReference>
<dbReference type="InterPro" id="IPR024300">
    <property type="entry name" value="SipL_SPOCS_dom"/>
</dbReference>
<dbReference type="SUPFAM" id="SSF54106">
    <property type="entry name" value="LysM domain"/>
    <property type="match status" value="1"/>
</dbReference>